<dbReference type="GO" id="GO:0045900">
    <property type="term" value="P:negative regulation of translational elongation"/>
    <property type="evidence" value="ECO:0007669"/>
    <property type="project" value="TreeGrafter"/>
</dbReference>
<dbReference type="GO" id="GO:0043024">
    <property type="term" value="F:ribosomal small subunit binding"/>
    <property type="evidence" value="ECO:0007669"/>
    <property type="project" value="TreeGrafter"/>
</dbReference>
<dbReference type="InterPro" id="IPR003489">
    <property type="entry name" value="RHF/RaiA"/>
</dbReference>
<dbReference type="SUPFAM" id="SSF69754">
    <property type="entry name" value="Ribosome binding protein Y (YfiA homologue)"/>
    <property type="match status" value="1"/>
</dbReference>
<organism evidence="7 8">
    <name type="scientific">Aerophobetes bacterium</name>
    <dbReference type="NCBI Taxonomy" id="2030807"/>
    <lineage>
        <taxon>Bacteria</taxon>
        <taxon>Candidatus Aerophobota</taxon>
    </lineage>
</organism>
<dbReference type="InterPro" id="IPR036567">
    <property type="entry name" value="RHF-like"/>
</dbReference>
<dbReference type="PANTHER" id="PTHR33231:SF1">
    <property type="entry name" value="30S RIBOSOMAL PROTEIN"/>
    <property type="match status" value="1"/>
</dbReference>
<dbReference type="InterPro" id="IPR032528">
    <property type="entry name" value="Ribosom_S30AE_C"/>
</dbReference>
<comment type="subunit">
    <text evidence="3">Associates exclusively with 100S ribosomes, which are dimers of 70S ribosomes.</text>
</comment>
<dbReference type="FunFam" id="3.30.160.100:FF:000001">
    <property type="entry name" value="Ribosome hibernation promoting factor"/>
    <property type="match status" value="1"/>
</dbReference>
<name>A0A662D6J8_UNCAE</name>
<evidence type="ECO:0000256" key="4">
    <source>
        <dbReference type="ARBA" id="ARBA00041148"/>
    </source>
</evidence>
<keyword evidence="1 5" id="KW-0810">Translation regulation</keyword>
<dbReference type="PANTHER" id="PTHR33231">
    <property type="entry name" value="30S RIBOSOMAL PROTEIN"/>
    <property type="match status" value="1"/>
</dbReference>
<dbReference type="Gene3D" id="3.30.160.100">
    <property type="entry name" value="Ribosome hibernation promotion factor-like"/>
    <property type="match status" value="1"/>
</dbReference>
<comment type="function">
    <text evidence="5">Required for dimerization of active 70S ribosomes into 100S ribosomes in stationary phase; 100S ribosomes are translationally inactive and sometimes present during exponential growth.</text>
</comment>
<proteinExistence type="inferred from homology"/>
<dbReference type="GO" id="GO:0022627">
    <property type="term" value="C:cytosolic small ribosomal subunit"/>
    <property type="evidence" value="ECO:0007669"/>
    <property type="project" value="TreeGrafter"/>
</dbReference>
<evidence type="ECO:0000256" key="5">
    <source>
        <dbReference type="HAMAP-Rule" id="MF_00839"/>
    </source>
</evidence>
<dbReference type="Pfam" id="PF16321">
    <property type="entry name" value="Ribosom_S30AE_C"/>
    <property type="match status" value="1"/>
</dbReference>
<evidence type="ECO:0000313" key="7">
    <source>
        <dbReference type="EMBL" id="RLE08899.1"/>
    </source>
</evidence>
<gene>
    <name evidence="7" type="primary">raiA</name>
    <name evidence="5" type="synonym">hpf</name>
    <name evidence="7" type="ORF">DRZ78_00190</name>
</gene>
<protein>
    <recommendedName>
        <fullName evidence="4 5">Ribosome hibernation promoting factor</fullName>
        <shortName evidence="5">HPF</shortName>
    </recommendedName>
</protein>
<dbReference type="InterPro" id="IPR038416">
    <property type="entry name" value="Ribosom_S30AE_C_sf"/>
</dbReference>
<evidence type="ECO:0000256" key="2">
    <source>
        <dbReference type="ARBA" id="ARBA00038434"/>
    </source>
</evidence>
<keyword evidence="5" id="KW-0963">Cytoplasm</keyword>
<dbReference type="AlphaFoldDB" id="A0A662D6J8"/>
<evidence type="ECO:0000256" key="1">
    <source>
        <dbReference type="ARBA" id="ARBA00022845"/>
    </source>
</evidence>
<feature type="domain" description="Sigma 54 modulation/S30EA ribosomal protein C-terminal" evidence="6">
    <location>
        <begin position="122"/>
        <end position="175"/>
    </location>
</feature>
<comment type="similarity">
    <text evidence="2">Belongs to the HPF/YfiA ribosome-associated protein family. Short HPF subfamily.</text>
</comment>
<evidence type="ECO:0000256" key="3">
    <source>
        <dbReference type="ARBA" id="ARBA00038695"/>
    </source>
</evidence>
<comment type="caution">
    <text evidence="7">The sequence shown here is derived from an EMBL/GenBank/DDBJ whole genome shotgun (WGS) entry which is preliminary data.</text>
</comment>
<comment type="subcellular location">
    <subcellularLocation>
        <location evidence="5">Cytoplasm</location>
    </subcellularLocation>
</comment>
<dbReference type="Gene3D" id="3.30.505.50">
    <property type="entry name" value="Sigma 54 modulation/S30EA ribosomal protein, C-terminal domain"/>
    <property type="match status" value="1"/>
</dbReference>
<dbReference type="HAMAP" id="MF_00839">
    <property type="entry name" value="HPF"/>
    <property type="match status" value="1"/>
</dbReference>
<comment type="subunit">
    <text evidence="5">Interacts with 100S ribosomes.</text>
</comment>
<dbReference type="CDD" id="cd00552">
    <property type="entry name" value="RaiA"/>
    <property type="match status" value="1"/>
</dbReference>
<evidence type="ECO:0000259" key="6">
    <source>
        <dbReference type="Pfam" id="PF16321"/>
    </source>
</evidence>
<dbReference type="EMBL" id="QMPY01000003">
    <property type="protein sequence ID" value="RLE08899.1"/>
    <property type="molecule type" value="Genomic_DNA"/>
</dbReference>
<dbReference type="NCBIfam" id="TIGR00741">
    <property type="entry name" value="yfiA"/>
    <property type="match status" value="1"/>
</dbReference>
<comment type="similarity">
    <text evidence="5">Belongs to the HPF/YfiA ribosome-associated protein family. Long HPF subfamily.</text>
</comment>
<sequence>MKIIIKGKNIELTDNLHSYVEKKLSKLKKYFDRIIEIVVTLNVEKNRHIVEATLKVSRTMIRAEEDTSDMYLSIDKVADKLERQIKKYKEKLFQRTYPEKSEAFSSEKKVGVSINGEPLEIPKISRIKKLSIKRMSPEEAAIQLDLLDYNFFTFVNDETDKINIIYRRRGEELGLIELEFSKESA</sequence>
<dbReference type="InterPro" id="IPR050574">
    <property type="entry name" value="HPF/YfiA_ribosome-assoc"/>
</dbReference>
<reference evidence="7 8" key="1">
    <citation type="submission" date="2018-06" db="EMBL/GenBank/DDBJ databases">
        <title>Extensive metabolic versatility and redundancy in microbially diverse, dynamic hydrothermal sediments.</title>
        <authorList>
            <person name="Dombrowski N."/>
            <person name="Teske A."/>
            <person name="Baker B.J."/>
        </authorList>
    </citation>
    <scope>NUCLEOTIDE SEQUENCE [LARGE SCALE GENOMIC DNA]</scope>
    <source>
        <strain evidence="7">B7_G13</strain>
    </source>
</reference>
<evidence type="ECO:0000313" key="8">
    <source>
        <dbReference type="Proteomes" id="UP000277457"/>
    </source>
</evidence>
<dbReference type="Pfam" id="PF02482">
    <property type="entry name" value="Ribosomal_S30AE"/>
    <property type="match status" value="1"/>
</dbReference>
<accession>A0A662D6J8</accession>
<dbReference type="InterPro" id="IPR034694">
    <property type="entry name" value="HPF_long/plastid"/>
</dbReference>
<dbReference type="Proteomes" id="UP000277457">
    <property type="component" value="Unassembled WGS sequence"/>
</dbReference>